<evidence type="ECO:0000256" key="10">
    <source>
        <dbReference type="ARBA" id="ARBA00022605"/>
    </source>
</evidence>
<name>A0A6P0UGY0_9FLAO</name>
<comment type="similarity">
    <text evidence="8">In the N-terminal section; belongs to the aspartokinase family.</text>
</comment>
<keyword evidence="13" id="KW-0479">Metal-binding</keyword>
<dbReference type="PANTHER" id="PTHR43070">
    <property type="match status" value="1"/>
</dbReference>
<evidence type="ECO:0000256" key="13">
    <source>
        <dbReference type="ARBA" id="ARBA00022723"/>
    </source>
</evidence>
<dbReference type="InterPro" id="IPR054352">
    <property type="entry name" value="ACT_Aspartokinase"/>
</dbReference>
<evidence type="ECO:0000256" key="20">
    <source>
        <dbReference type="ARBA" id="ARBA00023053"/>
    </source>
</evidence>
<dbReference type="InterPro" id="IPR041743">
    <property type="entry name" value="AK-HSDH_N"/>
</dbReference>
<keyword evidence="21" id="KW-0457">Lysine biosynthesis</keyword>
<keyword evidence="16" id="KW-0067">ATP-binding</keyword>
<dbReference type="SUPFAM" id="SSF55021">
    <property type="entry name" value="ACT-like"/>
    <property type="match status" value="2"/>
</dbReference>
<gene>
    <name evidence="29" type="primary">thrA</name>
    <name evidence="29" type="ORF">GWK08_00430</name>
</gene>
<keyword evidence="12" id="KW-0791">Threonine biosynthesis</keyword>
<dbReference type="EMBL" id="JAABOO010000001">
    <property type="protein sequence ID" value="NER11892.1"/>
    <property type="molecule type" value="Genomic_DNA"/>
</dbReference>
<dbReference type="EC" id="2.7.2.4" evidence="29"/>
<dbReference type="UniPathway" id="UPA00050">
    <property type="reaction ID" value="UER00063"/>
</dbReference>
<dbReference type="GO" id="GO:0009089">
    <property type="term" value="P:lysine biosynthetic process via diaminopimelate"/>
    <property type="evidence" value="ECO:0007669"/>
    <property type="project" value="UniProtKB-UniPathway"/>
</dbReference>
<proteinExistence type="inferred from homology"/>
<evidence type="ECO:0000256" key="24">
    <source>
        <dbReference type="ARBA" id="ARBA00044938"/>
    </source>
</evidence>
<dbReference type="FunFam" id="3.30.360.10:FF:000006">
    <property type="entry name" value="Bifunctional aspartokinase/homoserine dehydrogenase"/>
    <property type="match status" value="1"/>
</dbReference>
<dbReference type="InterPro" id="IPR001048">
    <property type="entry name" value="Asp/Glu/Uridylate_kinase"/>
</dbReference>
<feature type="domain" description="ACT" evidence="28">
    <location>
        <begin position="400"/>
        <end position="478"/>
    </location>
</feature>
<evidence type="ECO:0000256" key="14">
    <source>
        <dbReference type="ARBA" id="ARBA00022741"/>
    </source>
</evidence>
<dbReference type="InterPro" id="IPR036291">
    <property type="entry name" value="NAD(P)-bd_dom_sf"/>
</dbReference>
<dbReference type="Gene3D" id="3.30.360.10">
    <property type="entry name" value="Dihydrodipicolinate Reductase, domain 2"/>
    <property type="match status" value="1"/>
</dbReference>
<reference evidence="29 30" key="1">
    <citation type="submission" date="2020-01" db="EMBL/GenBank/DDBJ databases">
        <title>Leptobacterium flavescens.</title>
        <authorList>
            <person name="Wang G."/>
        </authorList>
    </citation>
    <scope>NUCLEOTIDE SEQUENCE [LARGE SCALE GENOMIC DNA]</scope>
    <source>
        <strain evidence="29 30">KCTC 22160</strain>
    </source>
</reference>
<evidence type="ECO:0000313" key="29">
    <source>
        <dbReference type="EMBL" id="NER11892.1"/>
    </source>
</evidence>
<evidence type="ECO:0000256" key="18">
    <source>
        <dbReference type="ARBA" id="ARBA00023002"/>
    </source>
</evidence>
<comment type="pathway">
    <text evidence="2">Amino-acid biosynthesis; L-lysine biosynthesis via DAP pathway; (S)-tetrahydrodipicolinate from L-aspartate: step 1/4.</text>
</comment>
<comment type="function">
    <text evidence="24">Bifunctional aspartate kinase and homoserine dehydrogenase that catalyzes the first and the third steps toward the synthesis of lysine, methionine and threonine from aspartate.</text>
</comment>
<dbReference type="GO" id="GO:0004412">
    <property type="term" value="F:homoserine dehydrogenase activity"/>
    <property type="evidence" value="ECO:0007669"/>
    <property type="project" value="UniProtKB-EC"/>
</dbReference>
<keyword evidence="17" id="KW-0521">NADP</keyword>
<evidence type="ECO:0000256" key="8">
    <source>
        <dbReference type="ARBA" id="ARBA00010046"/>
    </source>
</evidence>
<dbReference type="InterPro" id="IPR036393">
    <property type="entry name" value="AceGlu_kinase-like_sf"/>
</dbReference>
<comment type="pathway">
    <text evidence="5">Amino-acid biosynthesis; L-methionine biosynthesis via de novo pathway; L-homoserine from L-aspartate: step 3/3.</text>
</comment>
<dbReference type="GO" id="GO:0046872">
    <property type="term" value="F:metal ion binding"/>
    <property type="evidence" value="ECO:0007669"/>
    <property type="project" value="UniProtKB-KW"/>
</dbReference>
<dbReference type="Pfam" id="PF03447">
    <property type="entry name" value="NAD_binding_3"/>
    <property type="match status" value="1"/>
</dbReference>
<evidence type="ECO:0000256" key="23">
    <source>
        <dbReference type="ARBA" id="ARBA00023268"/>
    </source>
</evidence>
<dbReference type="PIRSF" id="PIRSF000727">
    <property type="entry name" value="ThrA"/>
    <property type="match status" value="1"/>
</dbReference>
<dbReference type="Pfam" id="PF00742">
    <property type="entry name" value="Homoserine_dh"/>
    <property type="match status" value="1"/>
</dbReference>
<evidence type="ECO:0000256" key="12">
    <source>
        <dbReference type="ARBA" id="ARBA00022697"/>
    </source>
</evidence>
<dbReference type="CDD" id="cd04922">
    <property type="entry name" value="ACT_AKi-HSDH-ThrA_2"/>
    <property type="match status" value="1"/>
</dbReference>
<evidence type="ECO:0000256" key="27">
    <source>
        <dbReference type="ARBA" id="ARBA00049031"/>
    </source>
</evidence>
<dbReference type="InterPro" id="IPR049638">
    <property type="entry name" value="AK-HD"/>
</dbReference>
<dbReference type="CDD" id="cd04257">
    <property type="entry name" value="AAK_AK-HSDH"/>
    <property type="match status" value="1"/>
</dbReference>
<dbReference type="FunFam" id="3.30.2130.10:FF:000001">
    <property type="entry name" value="Bifunctional aspartokinase/homoserine dehydrogenase"/>
    <property type="match status" value="1"/>
</dbReference>
<dbReference type="AlphaFoldDB" id="A0A6P0UGY0"/>
<comment type="caution">
    <text evidence="29">The sequence shown here is derived from an EMBL/GenBank/DDBJ whole genome shotgun (WGS) entry which is preliminary data.</text>
</comment>
<comment type="pathway">
    <text evidence="3">Amino-acid biosynthesis; L-methionine biosynthesis via de novo pathway; L-homoserine from L-aspartate: step 1/3.</text>
</comment>
<dbReference type="InterPro" id="IPR001342">
    <property type="entry name" value="HDH_cat"/>
</dbReference>
<dbReference type="UniPathway" id="UPA00034">
    <property type="reaction ID" value="UER00015"/>
</dbReference>
<keyword evidence="11 29" id="KW-0808">Transferase</keyword>
<keyword evidence="19" id="KW-0520">NAD</keyword>
<evidence type="ECO:0000313" key="30">
    <source>
        <dbReference type="Proteomes" id="UP000468581"/>
    </source>
</evidence>
<sequence>MKVLKFGGTSVANAENIKLVKEIAREASEKEKIVVVVSALGGVTDLLLQTAQLASVQDENYREKLQHIEDRHIDTIRDLIPPGAQSKVLAQVKKSLNDLETLLDGAFMIGETTAKLLDKIVSYGELLSSFIINEYFVSEALDSIRKDSRFLIKTNEDYGKASVDFRATAELCENYFGTVTYRIIVVPGFVASSGNRNTTTLGRGGSDYSAAIIAAVIEASSLEIWTDVSGMYTANPKWVKQAFAIPNISYKEALELSHFGAKVLYPPTVQPVLDKEIPIQIKNTFKPSEEGTLITKSSNGKNKPVRGISHINNVGLLSLEGTGMIGVPGVSKRLFEALSLAGISVILITQASSEHSICLGISNDEIENARDVIDEVFAFEISLGKIRPCTIEKKLAVIALVGDNMKSHQGLSGKMFSALGKNNVNIRAIAQGASERNISAVINENDVKKALNTLHERFFEDHVKQLNLFVMGVGNVGGKFLGQISKQCKYLREQLQLNIRVVALSNSRTMVFNEEGLSLENWEQELQKGDKANREDFFSKVKELNLRNSIFVDNTASDEVAGSYSSYLKNSIAVVTCNKIACSSAFESYIDLKKLARKYSAPFLFETNVGAGLPIIDTLKNLIASGDQVNKIQAVLSGSLNFIFNNFNDKASFSDIVEQARDEGYTEPDPKIDLSGIDVMRKILILARESGYEMEIDDIKNESFLPEECIKTEAVEDFFASLNKHSGHFEKLYSKAESKGCRLKYVAQFEKGKAKVGLQHIPADHPFYNLEGKDNIVLFHTDRYTDQPLIIKGAGAGAEVTASGIFADIIRIGNF</sequence>
<dbReference type="EC" id="1.1.1.3" evidence="29"/>
<dbReference type="InterPro" id="IPR005106">
    <property type="entry name" value="Asp/hSer_DH_NAD-bd"/>
</dbReference>
<dbReference type="PROSITE" id="PS51671">
    <property type="entry name" value="ACT"/>
    <property type="match status" value="1"/>
</dbReference>
<comment type="pathway">
    <text evidence="6">Amino-acid biosynthesis; L-threonine biosynthesis; L-threonine from L-aspartate: step 1/5.</text>
</comment>
<dbReference type="InterPro" id="IPR002912">
    <property type="entry name" value="ACT_dom"/>
</dbReference>
<dbReference type="UniPathway" id="UPA00051">
    <property type="reaction ID" value="UER00462"/>
</dbReference>
<accession>A0A6P0UGY0</accession>
<evidence type="ECO:0000256" key="21">
    <source>
        <dbReference type="ARBA" id="ARBA00023154"/>
    </source>
</evidence>
<evidence type="ECO:0000256" key="4">
    <source>
        <dbReference type="ARBA" id="ARBA00005056"/>
    </source>
</evidence>
<evidence type="ECO:0000256" key="17">
    <source>
        <dbReference type="ARBA" id="ARBA00022857"/>
    </source>
</evidence>
<comment type="similarity">
    <text evidence="7">In the C-terminal section; belongs to the homoserine dehydrogenase family.</text>
</comment>
<evidence type="ECO:0000256" key="7">
    <source>
        <dbReference type="ARBA" id="ARBA00007952"/>
    </source>
</evidence>
<evidence type="ECO:0000256" key="16">
    <source>
        <dbReference type="ARBA" id="ARBA00022840"/>
    </source>
</evidence>
<dbReference type="InterPro" id="IPR019811">
    <property type="entry name" value="HDH_CS"/>
</dbReference>
<dbReference type="GO" id="GO:0005524">
    <property type="term" value="F:ATP binding"/>
    <property type="evidence" value="ECO:0007669"/>
    <property type="project" value="UniProtKB-KW"/>
</dbReference>
<evidence type="ECO:0000256" key="25">
    <source>
        <dbReference type="ARBA" id="ARBA00048561"/>
    </source>
</evidence>
<dbReference type="GO" id="GO:0050661">
    <property type="term" value="F:NADP binding"/>
    <property type="evidence" value="ECO:0007669"/>
    <property type="project" value="InterPro"/>
</dbReference>
<protein>
    <submittedName>
        <fullName evidence="29">Bifunctional aspartate kinase/homoserine dehydrogenase I</fullName>
        <ecNumber evidence="29">1.1.1.3</ecNumber>
        <ecNumber evidence="29">2.7.2.4</ecNumber>
    </submittedName>
</protein>
<evidence type="ECO:0000256" key="1">
    <source>
        <dbReference type="ARBA" id="ARBA00001920"/>
    </source>
</evidence>
<dbReference type="InterPro" id="IPR042199">
    <property type="entry name" value="AsparK_Bifunc_asparK/hSer_DH"/>
</dbReference>
<dbReference type="NCBIfam" id="TIGR00657">
    <property type="entry name" value="asp_kinases"/>
    <property type="match status" value="1"/>
</dbReference>
<dbReference type="Pfam" id="PF22468">
    <property type="entry name" value="ACT_9"/>
    <property type="match status" value="2"/>
</dbReference>
<evidence type="ECO:0000256" key="2">
    <source>
        <dbReference type="ARBA" id="ARBA00004766"/>
    </source>
</evidence>
<dbReference type="InterPro" id="IPR011147">
    <property type="entry name" value="Bifunc_Aspkin/hSer_DH"/>
</dbReference>
<evidence type="ECO:0000256" key="5">
    <source>
        <dbReference type="ARBA" id="ARBA00005062"/>
    </source>
</evidence>
<keyword evidence="18 29" id="KW-0560">Oxidoreductase</keyword>
<dbReference type="InterPro" id="IPR018042">
    <property type="entry name" value="Aspartate_kinase_CS"/>
</dbReference>
<dbReference type="SUPFAM" id="SSF53633">
    <property type="entry name" value="Carbamate kinase-like"/>
    <property type="match status" value="1"/>
</dbReference>
<dbReference type="GO" id="GO:0009086">
    <property type="term" value="P:methionine biosynthetic process"/>
    <property type="evidence" value="ECO:0007669"/>
    <property type="project" value="UniProtKB-KW"/>
</dbReference>
<comment type="catalytic activity">
    <reaction evidence="25">
        <text>L-aspartate + ATP = 4-phospho-L-aspartate + ADP</text>
        <dbReference type="Rhea" id="RHEA:23776"/>
        <dbReference type="ChEBI" id="CHEBI:29991"/>
        <dbReference type="ChEBI" id="CHEBI:30616"/>
        <dbReference type="ChEBI" id="CHEBI:57535"/>
        <dbReference type="ChEBI" id="CHEBI:456216"/>
        <dbReference type="EC" id="2.7.2.4"/>
    </reaction>
    <physiologicalReaction direction="left-to-right" evidence="25">
        <dbReference type="Rhea" id="RHEA:23777"/>
    </physiologicalReaction>
</comment>
<keyword evidence="30" id="KW-1185">Reference proteome</keyword>
<organism evidence="29 30">
    <name type="scientific">Leptobacterium flavescens</name>
    <dbReference type="NCBI Taxonomy" id="472055"/>
    <lineage>
        <taxon>Bacteria</taxon>
        <taxon>Pseudomonadati</taxon>
        <taxon>Bacteroidota</taxon>
        <taxon>Flavobacteriia</taxon>
        <taxon>Flavobacteriales</taxon>
        <taxon>Flavobacteriaceae</taxon>
        <taxon>Leptobacterium</taxon>
    </lineage>
</organism>
<evidence type="ECO:0000256" key="6">
    <source>
        <dbReference type="ARBA" id="ARBA00005139"/>
    </source>
</evidence>
<dbReference type="PROSITE" id="PS01042">
    <property type="entry name" value="HOMOSER_DHGENASE"/>
    <property type="match status" value="1"/>
</dbReference>
<evidence type="ECO:0000256" key="22">
    <source>
        <dbReference type="ARBA" id="ARBA00023167"/>
    </source>
</evidence>
<dbReference type="SUPFAM" id="SSF55347">
    <property type="entry name" value="Glyceraldehyde-3-phosphate dehydrogenase-like, C-terminal domain"/>
    <property type="match status" value="1"/>
</dbReference>
<dbReference type="InterPro" id="IPR045865">
    <property type="entry name" value="ACT-like_dom_sf"/>
</dbReference>
<dbReference type="Gene3D" id="3.40.50.720">
    <property type="entry name" value="NAD(P)-binding Rossmann-like Domain"/>
    <property type="match status" value="1"/>
</dbReference>
<dbReference type="PROSITE" id="PS00324">
    <property type="entry name" value="ASPARTOKINASE"/>
    <property type="match status" value="1"/>
</dbReference>
<dbReference type="Gene3D" id="3.40.1160.10">
    <property type="entry name" value="Acetylglutamate kinase-like"/>
    <property type="match status" value="1"/>
</dbReference>
<evidence type="ECO:0000256" key="11">
    <source>
        <dbReference type="ARBA" id="ARBA00022679"/>
    </source>
</evidence>
<keyword evidence="10" id="KW-0028">Amino-acid biosynthesis</keyword>
<comment type="cofactor">
    <cofactor evidence="1">
        <name>a metal cation</name>
        <dbReference type="ChEBI" id="CHEBI:25213"/>
    </cofactor>
</comment>
<comment type="catalytic activity">
    <reaction evidence="26">
        <text>L-homoserine + NADP(+) = L-aspartate 4-semialdehyde + NADPH + H(+)</text>
        <dbReference type="Rhea" id="RHEA:15761"/>
        <dbReference type="ChEBI" id="CHEBI:15378"/>
        <dbReference type="ChEBI" id="CHEBI:57476"/>
        <dbReference type="ChEBI" id="CHEBI:57783"/>
        <dbReference type="ChEBI" id="CHEBI:58349"/>
        <dbReference type="ChEBI" id="CHEBI:537519"/>
        <dbReference type="EC" id="1.1.1.3"/>
    </reaction>
    <physiologicalReaction direction="right-to-left" evidence="26">
        <dbReference type="Rhea" id="RHEA:15763"/>
    </physiologicalReaction>
</comment>
<evidence type="ECO:0000256" key="26">
    <source>
        <dbReference type="ARBA" id="ARBA00048841"/>
    </source>
</evidence>
<dbReference type="GO" id="GO:0009088">
    <property type="term" value="P:threonine biosynthetic process"/>
    <property type="evidence" value="ECO:0007669"/>
    <property type="project" value="UniProtKB-UniPathway"/>
</dbReference>
<dbReference type="NCBIfam" id="NF006959">
    <property type="entry name" value="PRK09436.1"/>
    <property type="match status" value="1"/>
</dbReference>
<evidence type="ECO:0000256" key="3">
    <source>
        <dbReference type="ARBA" id="ARBA00004986"/>
    </source>
</evidence>
<keyword evidence="14" id="KW-0547">Nucleotide-binding</keyword>
<comment type="subunit">
    <text evidence="9">Homotetramer.</text>
</comment>
<dbReference type="RefSeq" id="WP_163604927.1">
    <property type="nucleotide sequence ID" value="NZ_JAABOO010000001.1"/>
</dbReference>
<evidence type="ECO:0000256" key="15">
    <source>
        <dbReference type="ARBA" id="ARBA00022777"/>
    </source>
</evidence>
<keyword evidence="22" id="KW-0486">Methionine biosynthesis</keyword>
<evidence type="ECO:0000256" key="19">
    <source>
        <dbReference type="ARBA" id="ARBA00023027"/>
    </source>
</evidence>
<evidence type="ECO:0000256" key="9">
    <source>
        <dbReference type="ARBA" id="ARBA00011881"/>
    </source>
</evidence>
<evidence type="ECO:0000259" key="28">
    <source>
        <dbReference type="PROSITE" id="PS51671"/>
    </source>
</evidence>
<dbReference type="Gene3D" id="1.20.120.1320">
    <property type="entry name" value="Aspartokinase, catalytic domain"/>
    <property type="match status" value="1"/>
</dbReference>
<dbReference type="Pfam" id="PF00696">
    <property type="entry name" value="AA_kinase"/>
    <property type="match status" value="1"/>
</dbReference>
<keyword evidence="23" id="KW-0511">Multifunctional enzyme</keyword>
<dbReference type="SUPFAM" id="SSF51735">
    <property type="entry name" value="NAD(P)-binding Rossmann-fold domains"/>
    <property type="match status" value="1"/>
</dbReference>
<dbReference type="GO" id="GO:0004072">
    <property type="term" value="F:aspartate kinase activity"/>
    <property type="evidence" value="ECO:0007669"/>
    <property type="project" value="UniProtKB-EC"/>
</dbReference>
<dbReference type="PANTHER" id="PTHR43070:SF5">
    <property type="entry name" value="HOMOSERINE DEHYDROGENASE"/>
    <property type="match status" value="1"/>
</dbReference>
<dbReference type="Gene3D" id="3.30.2130.10">
    <property type="entry name" value="VC0802-like"/>
    <property type="match status" value="1"/>
</dbReference>
<keyword evidence="20" id="KW-0915">Sodium</keyword>
<dbReference type="InterPro" id="IPR001341">
    <property type="entry name" value="Asp_kinase"/>
</dbReference>
<keyword evidence="15 29" id="KW-0418">Kinase</keyword>
<dbReference type="CDD" id="cd04921">
    <property type="entry name" value="ACT_AKi-HSDH-ThrA-like_1"/>
    <property type="match status" value="1"/>
</dbReference>
<dbReference type="Proteomes" id="UP000468581">
    <property type="component" value="Unassembled WGS sequence"/>
</dbReference>
<comment type="catalytic activity">
    <reaction evidence="27">
        <text>L-homoserine + NAD(+) = L-aspartate 4-semialdehyde + NADH + H(+)</text>
        <dbReference type="Rhea" id="RHEA:15757"/>
        <dbReference type="ChEBI" id="CHEBI:15378"/>
        <dbReference type="ChEBI" id="CHEBI:57476"/>
        <dbReference type="ChEBI" id="CHEBI:57540"/>
        <dbReference type="ChEBI" id="CHEBI:57945"/>
        <dbReference type="ChEBI" id="CHEBI:537519"/>
        <dbReference type="EC" id="1.1.1.3"/>
    </reaction>
    <physiologicalReaction direction="right-to-left" evidence="27">
        <dbReference type="Rhea" id="RHEA:15759"/>
    </physiologicalReaction>
</comment>
<comment type="pathway">
    <text evidence="4">Amino-acid biosynthesis; L-threonine biosynthesis; L-threonine from L-aspartate: step 3/5.</text>
</comment>
<dbReference type="GO" id="GO:0009090">
    <property type="term" value="P:homoserine biosynthetic process"/>
    <property type="evidence" value="ECO:0007669"/>
    <property type="project" value="UniProtKB-ARBA"/>
</dbReference>
<dbReference type="Gene3D" id="3.30.70.260">
    <property type="match status" value="1"/>
</dbReference>